<protein>
    <submittedName>
        <fullName evidence="1">Uncharacterized protein</fullName>
    </submittedName>
</protein>
<keyword evidence="2" id="KW-1185">Reference proteome</keyword>
<dbReference type="EMBL" id="CAJVCH010545436">
    <property type="protein sequence ID" value="CAG7827936.1"/>
    <property type="molecule type" value="Genomic_DNA"/>
</dbReference>
<dbReference type="Proteomes" id="UP000708208">
    <property type="component" value="Unassembled WGS sequence"/>
</dbReference>
<name>A0A8J2PU08_9HEXA</name>
<dbReference type="AlphaFoldDB" id="A0A8J2PU08"/>
<evidence type="ECO:0000313" key="1">
    <source>
        <dbReference type="EMBL" id="CAG7827936.1"/>
    </source>
</evidence>
<evidence type="ECO:0000313" key="2">
    <source>
        <dbReference type="Proteomes" id="UP000708208"/>
    </source>
</evidence>
<proteinExistence type="predicted"/>
<sequence>MVVVLLKRERPSENKFILGTIEVKRKKGPVCVSAGDRNGSSLRQHYQPIEKPVHSGSLSSSLMRVTPSLLNEAIPDVNNEP</sequence>
<comment type="caution">
    <text evidence="1">The sequence shown here is derived from an EMBL/GenBank/DDBJ whole genome shotgun (WGS) entry which is preliminary data.</text>
</comment>
<gene>
    <name evidence="1" type="ORF">AFUS01_LOCUS37891</name>
</gene>
<organism evidence="1 2">
    <name type="scientific">Allacma fusca</name>
    <dbReference type="NCBI Taxonomy" id="39272"/>
    <lineage>
        <taxon>Eukaryota</taxon>
        <taxon>Metazoa</taxon>
        <taxon>Ecdysozoa</taxon>
        <taxon>Arthropoda</taxon>
        <taxon>Hexapoda</taxon>
        <taxon>Collembola</taxon>
        <taxon>Symphypleona</taxon>
        <taxon>Sminthuridae</taxon>
        <taxon>Allacma</taxon>
    </lineage>
</organism>
<reference evidence="1" key="1">
    <citation type="submission" date="2021-06" db="EMBL/GenBank/DDBJ databases">
        <authorList>
            <person name="Hodson N. C."/>
            <person name="Mongue J. A."/>
            <person name="Jaron S. K."/>
        </authorList>
    </citation>
    <scope>NUCLEOTIDE SEQUENCE</scope>
</reference>
<accession>A0A8J2PU08</accession>